<dbReference type="OrthoDB" id="69641at2759"/>
<evidence type="ECO:0000256" key="5">
    <source>
        <dbReference type="ARBA" id="ARBA00022845"/>
    </source>
</evidence>
<keyword evidence="3" id="KW-0963">Cytoplasm</keyword>
<dbReference type="CDD" id="cd23821">
    <property type="entry name" value="RWD_IMPACT"/>
    <property type="match status" value="1"/>
</dbReference>
<keyword evidence="5" id="KW-0810">Translation regulation</keyword>
<evidence type="ECO:0000256" key="1">
    <source>
        <dbReference type="ARBA" id="ARBA00004496"/>
    </source>
</evidence>
<dbReference type="PANTHER" id="PTHR16301:SF25">
    <property type="entry name" value="PROTEIN IMPACT"/>
    <property type="match status" value="1"/>
</dbReference>
<evidence type="ECO:0000256" key="6">
    <source>
        <dbReference type="ARBA" id="ARBA00023016"/>
    </source>
</evidence>
<dbReference type="InterPro" id="IPR020568">
    <property type="entry name" value="Ribosomal_Su5_D2-typ_SF"/>
</dbReference>
<protein>
    <recommendedName>
        <fullName evidence="7">RWD domain-containing protein</fullName>
    </recommendedName>
</protein>
<comment type="subcellular location">
    <subcellularLocation>
        <location evidence="1">Cytoplasm</location>
    </subcellularLocation>
</comment>
<comment type="caution">
    <text evidence="8">The sequence shown here is derived from an EMBL/GenBank/DDBJ whole genome shotgun (WGS) entry which is preliminary data.</text>
</comment>
<organism evidence="8 9">
    <name type="scientific">Tigriopus californicus</name>
    <name type="common">Marine copepod</name>
    <dbReference type="NCBI Taxonomy" id="6832"/>
    <lineage>
        <taxon>Eukaryota</taxon>
        <taxon>Metazoa</taxon>
        <taxon>Ecdysozoa</taxon>
        <taxon>Arthropoda</taxon>
        <taxon>Crustacea</taxon>
        <taxon>Multicrustacea</taxon>
        <taxon>Hexanauplia</taxon>
        <taxon>Copepoda</taxon>
        <taxon>Harpacticoida</taxon>
        <taxon>Harpacticidae</taxon>
        <taxon>Tigriopus</taxon>
    </lineage>
</organism>
<dbReference type="InterPro" id="IPR006575">
    <property type="entry name" value="RWD_dom"/>
</dbReference>
<dbReference type="Pfam" id="PF05773">
    <property type="entry name" value="RWD"/>
    <property type="match status" value="1"/>
</dbReference>
<dbReference type="InterPro" id="IPR016135">
    <property type="entry name" value="UBQ-conjugating_enzyme/RWD"/>
</dbReference>
<name>A0A553PJT4_TIGCA</name>
<dbReference type="GO" id="GO:0006446">
    <property type="term" value="P:regulation of translational initiation"/>
    <property type="evidence" value="ECO:0007669"/>
    <property type="project" value="TreeGrafter"/>
</dbReference>
<dbReference type="PANTHER" id="PTHR16301">
    <property type="entry name" value="IMPACT-RELATED"/>
    <property type="match status" value="1"/>
</dbReference>
<dbReference type="EMBL" id="VCGU01000003">
    <property type="protein sequence ID" value="TRY77946.1"/>
    <property type="molecule type" value="Genomic_DNA"/>
</dbReference>
<evidence type="ECO:0000256" key="3">
    <source>
        <dbReference type="ARBA" id="ARBA00022490"/>
    </source>
</evidence>
<dbReference type="Gene3D" id="3.10.110.10">
    <property type="entry name" value="Ubiquitin Conjugating Enzyme"/>
    <property type="match status" value="1"/>
</dbReference>
<dbReference type="PROSITE" id="PS00910">
    <property type="entry name" value="UPF0029"/>
    <property type="match status" value="1"/>
</dbReference>
<evidence type="ECO:0000259" key="7">
    <source>
        <dbReference type="PROSITE" id="PS50908"/>
    </source>
</evidence>
<evidence type="ECO:0000256" key="4">
    <source>
        <dbReference type="ARBA" id="ARBA00022491"/>
    </source>
</evidence>
<feature type="domain" description="RWD" evidence="7">
    <location>
        <begin position="10"/>
        <end position="106"/>
    </location>
</feature>
<comment type="similarity">
    <text evidence="2">Belongs to the IMPACT family.</text>
</comment>
<dbReference type="Proteomes" id="UP000318571">
    <property type="component" value="Chromosome 11"/>
</dbReference>
<keyword evidence="4" id="KW-0678">Repressor</keyword>
<dbReference type="SMART" id="SM00591">
    <property type="entry name" value="RWD"/>
    <property type="match status" value="1"/>
</dbReference>
<dbReference type="PROSITE" id="PS50908">
    <property type="entry name" value="RWD"/>
    <property type="match status" value="1"/>
</dbReference>
<gene>
    <name evidence="8" type="ORF">TCAL_10903</name>
</gene>
<dbReference type="GO" id="GO:0140469">
    <property type="term" value="P:GCN2-mediated signaling"/>
    <property type="evidence" value="ECO:0007669"/>
    <property type="project" value="TreeGrafter"/>
</dbReference>
<dbReference type="GO" id="GO:0005737">
    <property type="term" value="C:cytoplasm"/>
    <property type="evidence" value="ECO:0007669"/>
    <property type="project" value="UniProtKB-SubCell"/>
</dbReference>
<keyword evidence="9" id="KW-1185">Reference proteome</keyword>
<dbReference type="InterPro" id="IPR020569">
    <property type="entry name" value="UPF0029_Impact_CS"/>
</dbReference>
<dbReference type="Gene3D" id="3.30.230.30">
    <property type="entry name" value="Impact, N-terminal domain"/>
    <property type="match status" value="1"/>
</dbReference>
<dbReference type="STRING" id="6832.A0A553PJT4"/>
<dbReference type="AlphaFoldDB" id="A0A553PJT4"/>
<dbReference type="Pfam" id="PF01205">
    <property type="entry name" value="Impact_N"/>
    <property type="match status" value="1"/>
</dbReference>
<evidence type="ECO:0000256" key="2">
    <source>
        <dbReference type="ARBA" id="ARBA00007665"/>
    </source>
</evidence>
<evidence type="ECO:0000313" key="9">
    <source>
        <dbReference type="Proteomes" id="UP000318571"/>
    </source>
</evidence>
<dbReference type="InterPro" id="IPR036956">
    <property type="entry name" value="Impact_N_sf"/>
</dbReference>
<dbReference type="InterPro" id="IPR001498">
    <property type="entry name" value="Impact_N"/>
</dbReference>
<dbReference type="OMA" id="FRHICNL"/>
<dbReference type="InterPro" id="IPR023582">
    <property type="entry name" value="Impact"/>
</dbReference>
<keyword evidence="6" id="KW-0346">Stress response</keyword>
<evidence type="ECO:0000313" key="8">
    <source>
        <dbReference type="EMBL" id="TRY77946.1"/>
    </source>
</evidence>
<accession>A0A553PJT4</accession>
<dbReference type="SUPFAM" id="SSF54211">
    <property type="entry name" value="Ribosomal protein S5 domain 2-like"/>
    <property type="match status" value="1"/>
</dbReference>
<dbReference type="SUPFAM" id="SSF54495">
    <property type="entry name" value="UBC-like"/>
    <property type="match status" value="1"/>
</dbReference>
<reference evidence="8 9" key="1">
    <citation type="journal article" date="2018" name="Nat. Ecol. Evol.">
        <title>Genomic signatures of mitonuclear coevolution across populations of Tigriopus californicus.</title>
        <authorList>
            <person name="Barreto F.S."/>
            <person name="Watson E.T."/>
            <person name="Lima T.G."/>
            <person name="Willett C.S."/>
            <person name="Edmands S."/>
            <person name="Li W."/>
            <person name="Burton R.S."/>
        </authorList>
    </citation>
    <scope>NUCLEOTIDE SEQUENCE [LARGE SCALE GENOMIC DNA]</scope>
    <source>
        <strain evidence="8 9">San Diego</strain>
    </source>
</reference>
<proteinExistence type="inferred from homology"/>
<sequence>MEDNRLQQEEEIEVLTSIYPQNITIHSTQQIDLRIQDANHEALLRVSFPPSYPSESPPNYELSAPFLSTEVKESLSQQLDALGQDKLGLPVVFTWVEAIREAVEQWTKTLVRSVENDDQVPLKTDSERILGDLEARRLAIECPEIFTGDPIEDRKSIFQAHFARVQNVEEVQAVLAKLKENRKIANAAHNMFAYRIKKTDGKLVIQDCDDDGENQAGSRMLHLLEIIGVENVVVVVSRWFGGIHLGPDRFKHINNATRNILEINGAISKDPNFTTTKCRK</sequence>